<comment type="similarity">
    <text evidence="2">Belongs to the binding-protein-dependent transport system permease family. CysTW subfamily.</text>
</comment>
<evidence type="ECO:0000256" key="5">
    <source>
        <dbReference type="ARBA" id="ARBA00022692"/>
    </source>
</evidence>
<proteinExistence type="inferred from homology"/>
<dbReference type="PANTHER" id="PTHR43848">
    <property type="entry name" value="PUTRESCINE TRANSPORT SYSTEM PERMEASE PROTEIN POTI"/>
    <property type="match status" value="1"/>
</dbReference>
<evidence type="ECO:0000256" key="8">
    <source>
        <dbReference type="RuleBase" id="RU363032"/>
    </source>
</evidence>
<evidence type="ECO:0000313" key="11">
    <source>
        <dbReference type="Proteomes" id="UP000178606"/>
    </source>
</evidence>
<evidence type="ECO:0000256" key="6">
    <source>
        <dbReference type="ARBA" id="ARBA00022989"/>
    </source>
</evidence>
<evidence type="ECO:0000313" key="10">
    <source>
        <dbReference type="EMBL" id="OGG51660.1"/>
    </source>
</evidence>
<feature type="transmembrane region" description="Helical" evidence="8">
    <location>
        <begin position="68"/>
        <end position="92"/>
    </location>
</feature>
<evidence type="ECO:0000256" key="7">
    <source>
        <dbReference type="ARBA" id="ARBA00023136"/>
    </source>
</evidence>
<reference evidence="10 11" key="1">
    <citation type="journal article" date="2016" name="Nat. Commun.">
        <title>Thousands of microbial genomes shed light on interconnected biogeochemical processes in an aquifer system.</title>
        <authorList>
            <person name="Anantharaman K."/>
            <person name="Brown C.T."/>
            <person name="Hug L.A."/>
            <person name="Sharon I."/>
            <person name="Castelle C.J."/>
            <person name="Probst A.J."/>
            <person name="Thomas B.C."/>
            <person name="Singh A."/>
            <person name="Wilkins M.J."/>
            <person name="Karaoz U."/>
            <person name="Brodie E.L."/>
            <person name="Williams K.H."/>
            <person name="Hubbard S.S."/>
            <person name="Banfield J.F."/>
        </authorList>
    </citation>
    <scope>NUCLEOTIDE SEQUENCE [LARGE SCALE GENOMIC DNA]</scope>
    <source>
        <strain evidence="11">RIFCSPLOWO2_12_FULL_64_10</strain>
    </source>
</reference>
<dbReference type="InterPro" id="IPR051789">
    <property type="entry name" value="Bact_Polyamine_Transport"/>
</dbReference>
<dbReference type="Gene3D" id="1.10.3720.10">
    <property type="entry name" value="MetI-like"/>
    <property type="match status" value="1"/>
</dbReference>
<feature type="domain" description="ABC transmembrane type-1" evidence="9">
    <location>
        <begin position="64"/>
        <end position="252"/>
    </location>
</feature>
<dbReference type="GO" id="GO:0005886">
    <property type="term" value="C:plasma membrane"/>
    <property type="evidence" value="ECO:0007669"/>
    <property type="project" value="UniProtKB-SubCell"/>
</dbReference>
<keyword evidence="6 8" id="KW-1133">Transmembrane helix</keyword>
<keyword evidence="4" id="KW-1003">Cell membrane</keyword>
<comment type="caution">
    <text evidence="10">The sequence shown here is derived from an EMBL/GenBank/DDBJ whole genome shotgun (WGS) entry which is preliminary data.</text>
</comment>
<dbReference type="AlphaFoldDB" id="A0A1F6CRE7"/>
<keyword evidence="5 8" id="KW-0812">Transmembrane</keyword>
<dbReference type="InterPro" id="IPR000515">
    <property type="entry name" value="MetI-like"/>
</dbReference>
<feature type="transmembrane region" description="Helical" evidence="8">
    <location>
        <begin position="132"/>
        <end position="155"/>
    </location>
</feature>
<feature type="transmembrane region" description="Helical" evidence="8">
    <location>
        <begin position="176"/>
        <end position="198"/>
    </location>
</feature>
<dbReference type="SUPFAM" id="SSF161098">
    <property type="entry name" value="MetI-like"/>
    <property type="match status" value="1"/>
</dbReference>
<accession>A0A1F6CRE7</accession>
<name>A0A1F6CRE7_HANXR</name>
<dbReference type="Proteomes" id="UP000178606">
    <property type="component" value="Unassembled WGS sequence"/>
</dbReference>
<keyword evidence="3 8" id="KW-0813">Transport</keyword>
<comment type="subcellular location">
    <subcellularLocation>
        <location evidence="1 8">Cell membrane</location>
        <topology evidence="1 8">Multi-pass membrane protein</topology>
    </subcellularLocation>
</comment>
<evidence type="ECO:0000259" key="9">
    <source>
        <dbReference type="PROSITE" id="PS50928"/>
    </source>
</evidence>
<dbReference type="Pfam" id="PF00528">
    <property type="entry name" value="BPD_transp_1"/>
    <property type="match status" value="1"/>
</dbReference>
<evidence type="ECO:0000256" key="2">
    <source>
        <dbReference type="ARBA" id="ARBA00007069"/>
    </source>
</evidence>
<protein>
    <submittedName>
        <fullName evidence="10">Spermidine/putrescine ABC transporter permease</fullName>
    </submittedName>
</protein>
<dbReference type="PROSITE" id="PS50928">
    <property type="entry name" value="ABC_TM1"/>
    <property type="match status" value="1"/>
</dbReference>
<dbReference type="EMBL" id="MFKF01000174">
    <property type="protein sequence ID" value="OGG51660.1"/>
    <property type="molecule type" value="Genomic_DNA"/>
</dbReference>
<feature type="transmembrane region" description="Helical" evidence="8">
    <location>
        <begin position="104"/>
        <end position="126"/>
    </location>
</feature>
<evidence type="ECO:0000256" key="3">
    <source>
        <dbReference type="ARBA" id="ARBA00022448"/>
    </source>
</evidence>
<evidence type="ECO:0000256" key="1">
    <source>
        <dbReference type="ARBA" id="ARBA00004651"/>
    </source>
</evidence>
<dbReference type="InterPro" id="IPR035906">
    <property type="entry name" value="MetI-like_sf"/>
</dbReference>
<organism evidence="10 11">
    <name type="scientific">Handelsmanbacteria sp. (strain RIFCSPLOWO2_12_FULL_64_10)</name>
    <dbReference type="NCBI Taxonomy" id="1817868"/>
    <lineage>
        <taxon>Bacteria</taxon>
        <taxon>Candidatus Handelsmaniibacteriota</taxon>
    </lineage>
</organism>
<feature type="transmembrane region" description="Helical" evidence="8">
    <location>
        <begin position="236"/>
        <end position="256"/>
    </location>
</feature>
<feature type="transmembrane region" description="Helical" evidence="8">
    <location>
        <begin position="12"/>
        <end position="34"/>
    </location>
</feature>
<dbReference type="GO" id="GO:0055085">
    <property type="term" value="P:transmembrane transport"/>
    <property type="evidence" value="ECO:0007669"/>
    <property type="project" value="InterPro"/>
</dbReference>
<sequence>MRGDTWGRRALLIHSGLVYFFLYAPIAIIVIFSFSASRSPTAWSGFTLDWYRSFFKDAGALRALQNSLAVGISATALSTVIGTLVAFGLDRFDFPGRGFLGRVLYLPIVIPDIVMALSLALFYHFIHLPLGLLSIVIGHVAFDISFVAVVVRARLEGFDRRLEEAAQDLGADGTQTFLRVTLPLLAPGVVAAALLAFTLSFEDFMIAFFTAGVGSTTLPIKVYSSIKFGVTPEINAISTCILTFAILSILSAQRLMGKR</sequence>
<gene>
    <name evidence="10" type="ORF">A3F84_29390</name>
</gene>
<dbReference type="CDD" id="cd06261">
    <property type="entry name" value="TM_PBP2"/>
    <property type="match status" value="1"/>
</dbReference>
<dbReference type="PANTHER" id="PTHR43848:SF2">
    <property type="entry name" value="PUTRESCINE TRANSPORT SYSTEM PERMEASE PROTEIN POTI"/>
    <property type="match status" value="1"/>
</dbReference>
<keyword evidence="7 8" id="KW-0472">Membrane</keyword>
<evidence type="ECO:0000256" key="4">
    <source>
        <dbReference type="ARBA" id="ARBA00022475"/>
    </source>
</evidence>